<evidence type="ECO:0000256" key="2">
    <source>
        <dbReference type="SAM" id="MobiDB-lite"/>
    </source>
</evidence>
<dbReference type="EMBL" id="JAMOGB010000002">
    <property type="protein sequence ID" value="MDO0876789.1"/>
    <property type="molecule type" value="Genomic_DNA"/>
</dbReference>
<dbReference type="AlphaFoldDB" id="A0AAW7TFA8"/>
<feature type="coiled-coil region" evidence="1">
    <location>
        <begin position="56"/>
        <end position="92"/>
    </location>
</feature>
<evidence type="ECO:0000256" key="1">
    <source>
        <dbReference type="SAM" id="Coils"/>
    </source>
</evidence>
<evidence type="ECO:0000313" key="3">
    <source>
        <dbReference type="EMBL" id="MDO0876789.1"/>
    </source>
</evidence>
<keyword evidence="4" id="KW-1185">Reference proteome</keyword>
<protein>
    <submittedName>
        <fullName evidence="3">Uncharacterized protein</fullName>
    </submittedName>
</protein>
<dbReference type="KEGG" id="agn:AFK25_02370"/>
<evidence type="ECO:0000313" key="4">
    <source>
        <dbReference type="Proteomes" id="UP001176117"/>
    </source>
</evidence>
<comment type="caution">
    <text evidence="3">The sequence shown here is derived from an EMBL/GenBank/DDBJ whole genome shotgun (WGS) entry which is preliminary data.</text>
</comment>
<accession>A0AAW7TFA8</accession>
<dbReference type="Proteomes" id="UP001176117">
    <property type="component" value="Unassembled WGS sequence"/>
</dbReference>
<gene>
    <name evidence="3" type="ORF">NBU54_03715</name>
</gene>
<sequence>MSDKDLKGKTVVVSTAEISEILGLSDRRIRQLEKEDALVKINRGKYDLKASVQRYIEYIKAQAEKTEEELDLTKEKTLLTRANRQKVELELQIMRGELHRSEDVRRVMNNMLGAFRARVLAIPSKTAPQLLSQTDLAVVQDIIKKEVYEALQELSEYDPHVFYAQSKDKLAIDTEEENNEEADEEIAEKEPQRNGRKKKNK</sequence>
<reference evidence="3" key="1">
    <citation type="submission" date="2022-05" db="EMBL/GenBank/DDBJ databases">
        <title>Genome-based reclassification of Anoxybacillus salavatliensis Cihan et al. as a later heterotypic synonym of Anoxybacillus gonensis Belduz et al. 2003.</title>
        <authorList>
            <person name="Inan Bektas K."/>
            <person name="Guler H.I."/>
            <person name="Belduz A.O."/>
            <person name="Canakci S."/>
        </authorList>
    </citation>
    <scope>NUCLEOTIDE SEQUENCE</scope>
    <source>
        <strain evidence="3">NCIMB 13933</strain>
    </source>
</reference>
<name>A0AAW7TFA8_9BACL</name>
<organism evidence="3 4">
    <name type="scientific">Anoxybacillus gonensis</name>
    <dbReference type="NCBI Taxonomy" id="198467"/>
    <lineage>
        <taxon>Bacteria</taxon>
        <taxon>Bacillati</taxon>
        <taxon>Bacillota</taxon>
        <taxon>Bacilli</taxon>
        <taxon>Bacillales</taxon>
        <taxon>Anoxybacillaceae</taxon>
        <taxon>Anoxybacillus</taxon>
    </lineage>
</organism>
<feature type="region of interest" description="Disordered" evidence="2">
    <location>
        <begin position="174"/>
        <end position="201"/>
    </location>
</feature>
<dbReference type="RefSeq" id="WP_205626201.1">
    <property type="nucleotide sequence ID" value="NZ_CP012152.1"/>
</dbReference>
<feature type="compositionally biased region" description="Acidic residues" evidence="2">
    <location>
        <begin position="174"/>
        <end position="187"/>
    </location>
</feature>
<proteinExistence type="predicted"/>
<keyword evidence="1" id="KW-0175">Coiled coil</keyword>